<dbReference type="Pfam" id="PF00249">
    <property type="entry name" value="Myb_DNA-binding"/>
    <property type="match status" value="1"/>
</dbReference>
<dbReference type="PROSITE" id="PS51294">
    <property type="entry name" value="HTH_MYB"/>
    <property type="match status" value="1"/>
</dbReference>
<dbReference type="AlphaFoldDB" id="A0A8B8M096"/>
<evidence type="ECO:0000256" key="3">
    <source>
        <dbReference type="ARBA" id="ARBA00023125"/>
    </source>
</evidence>
<evidence type="ECO:0000313" key="8">
    <source>
        <dbReference type="Proteomes" id="UP000694853"/>
    </source>
</evidence>
<dbReference type="Pfam" id="PF26575">
    <property type="entry name" value="HHO5_N"/>
    <property type="match status" value="1"/>
</dbReference>
<keyword evidence="3" id="KW-0238">DNA-binding</keyword>
<dbReference type="NCBIfam" id="TIGR01557">
    <property type="entry name" value="myb_SHAQKYF"/>
    <property type="match status" value="1"/>
</dbReference>
<name>A0A8B8M096_ABRPR</name>
<dbReference type="SUPFAM" id="SSF46689">
    <property type="entry name" value="Homeodomain-like"/>
    <property type="match status" value="1"/>
</dbReference>
<accession>A0A8B8M096</accession>
<reference evidence="8" key="1">
    <citation type="journal article" date="2019" name="Toxins">
        <title>Detection of Abrin-Like and Prepropulchellin-Like Toxin Genes and Transcripts Using Whole Genome Sequencing and Full-Length Transcript Sequencing of Abrus precatorius.</title>
        <authorList>
            <person name="Hovde B.T."/>
            <person name="Daligault H.E."/>
            <person name="Hanschen E.R."/>
            <person name="Kunde Y.A."/>
            <person name="Johnson M.B."/>
            <person name="Starkenburg S.R."/>
            <person name="Johnson S.L."/>
        </authorList>
    </citation>
    <scope>NUCLEOTIDE SEQUENCE [LARGE SCALE GENOMIC DNA]</scope>
</reference>
<feature type="domain" description="HTH myb-type" evidence="7">
    <location>
        <begin position="232"/>
        <end position="292"/>
    </location>
</feature>
<evidence type="ECO:0000256" key="1">
    <source>
        <dbReference type="ARBA" id="ARBA00004123"/>
    </source>
</evidence>
<dbReference type="PANTHER" id="PTHR31003:SF3">
    <property type="entry name" value="HOMEODOMAIN-LIKE SUPERFAMILY PROTEIN-RELATED"/>
    <property type="match status" value="1"/>
</dbReference>
<dbReference type="Proteomes" id="UP000694853">
    <property type="component" value="Unplaced"/>
</dbReference>
<dbReference type="InterPro" id="IPR001005">
    <property type="entry name" value="SANT/Myb"/>
</dbReference>
<evidence type="ECO:0000313" key="9">
    <source>
        <dbReference type="RefSeq" id="XP_027361940.1"/>
    </source>
</evidence>
<dbReference type="InterPro" id="IPR058673">
    <property type="entry name" value="HHO5-like_N"/>
</dbReference>
<dbReference type="GeneID" id="113869689"/>
<keyword evidence="2" id="KW-0805">Transcription regulation</keyword>
<comment type="subcellular location">
    <subcellularLocation>
        <location evidence="1">Nucleus</location>
    </subcellularLocation>
</comment>
<dbReference type="InterPro" id="IPR006447">
    <property type="entry name" value="Myb_dom_plants"/>
</dbReference>
<dbReference type="InterPro" id="IPR044787">
    <property type="entry name" value="HHO5-like"/>
</dbReference>
<evidence type="ECO:0000256" key="2">
    <source>
        <dbReference type="ARBA" id="ARBA00023015"/>
    </source>
</evidence>
<dbReference type="OrthoDB" id="1908613at2759"/>
<dbReference type="PANTHER" id="PTHR31003">
    <property type="entry name" value="MYB FAMILY TRANSCRIPTION FACTOR"/>
    <property type="match status" value="1"/>
</dbReference>
<reference evidence="9" key="2">
    <citation type="submission" date="2025-08" db="UniProtKB">
        <authorList>
            <consortium name="RefSeq"/>
        </authorList>
    </citation>
    <scope>IDENTIFICATION</scope>
    <source>
        <tissue evidence="9">Young leaves</tissue>
    </source>
</reference>
<proteinExistence type="predicted"/>
<dbReference type="GO" id="GO:0003677">
    <property type="term" value="F:DNA binding"/>
    <property type="evidence" value="ECO:0007669"/>
    <property type="project" value="UniProtKB-KW"/>
</dbReference>
<organism evidence="8 9">
    <name type="scientific">Abrus precatorius</name>
    <name type="common">Indian licorice</name>
    <name type="synonym">Glycine abrus</name>
    <dbReference type="NCBI Taxonomy" id="3816"/>
    <lineage>
        <taxon>Eukaryota</taxon>
        <taxon>Viridiplantae</taxon>
        <taxon>Streptophyta</taxon>
        <taxon>Embryophyta</taxon>
        <taxon>Tracheophyta</taxon>
        <taxon>Spermatophyta</taxon>
        <taxon>Magnoliopsida</taxon>
        <taxon>eudicotyledons</taxon>
        <taxon>Gunneridae</taxon>
        <taxon>Pentapetalae</taxon>
        <taxon>rosids</taxon>
        <taxon>fabids</taxon>
        <taxon>Fabales</taxon>
        <taxon>Fabaceae</taxon>
        <taxon>Papilionoideae</taxon>
        <taxon>50 kb inversion clade</taxon>
        <taxon>NPAAA clade</taxon>
        <taxon>indigoferoid/millettioid clade</taxon>
        <taxon>Abreae</taxon>
        <taxon>Abrus</taxon>
    </lineage>
</organism>
<dbReference type="Gene3D" id="1.10.10.60">
    <property type="entry name" value="Homeodomain-like"/>
    <property type="match status" value="1"/>
</dbReference>
<feature type="compositionally biased region" description="Polar residues" evidence="6">
    <location>
        <begin position="334"/>
        <end position="345"/>
    </location>
</feature>
<keyword evidence="5" id="KW-0539">Nucleus</keyword>
<dbReference type="InterPro" id="IPR009057">
    <property type="entry name" value="Homeodomain-like_sf"/>
</dbReference>
<keyword evidence="4" id="KW-0804">Transcription</keyword>
<evidence type="ECO:0000256" key="6">
    <source>
        <dbReference type="SAM" id="MobiDB-lite"/>
    </source>
</evidence>
<feature type="region of interest" description="Disordered" evidence="6">
    <location>
        <begin position="316"/>
        <end position="358"/>
    </location>
</feature>
<dbReference type="RefSeq" id="XP_027361940.1">
    <property type="nucleotide sequence ID" value="XM_027506139.1"/>
</dbReference>
<keyword evidence="8" id="KW-1185">Reference proteome</keyword>
<gene>
    <name evidence="9" type="primary">LOC113869689</name>
</gene>
<dbReference type="InterPro" id="IPR017930">
    <property type="entry name" value="Myb_dom"/>
</dbReference>
<feature type="region of interest" description="Disordered" evidence="6">
    <location>
        <begin position="198"/>
        <end position="238"/>
    </location>
</feature>
<evidence type="ECO:0000259" key="7">
    <source>
        <dbReference type="PROSITE" id="PS51294"/>
    </source>
</evidence>
<sequence>MGSVPAELSLDFVPKTITDFLCYISTTNNATLKLFLLDDFISKLELELSKIQAFKRELPLCIFLLNDAISALKVESAKCRVLKSEPVLEEFIPLKRECDQREESEKEKECKDNKKNWMSSVQLWNTDNNYKKNACDCDKKPNFKQENKENYEEERQSVAEGLFQYGRNRNGGRGFMMPFSTTKGEKEDCVAKGLSLQTPGTVMKNSREGYGSRTSSSRVVSSSPLAPPQPQSARKQRRCWSPELHLRFVKALEELGGSQVATPRQIREFMRVDGLTNDEVKSHLQKYRLHTRRVPLATATTANRSVAVLGGLWMHNESSKGSSSDSPQGPLQLATRSGEGTSPTEGDNMIDDDVKSEL</sequence>
<protein>
    <submittedName>
        <fullName evidence="9">Myb family transcription factor EFM-like</fullName>
    </submittedName>
</protein>
<evidence type="ECO:0000256" key="5">
    <source>
        <dbReference type="ARBA" id="ARBA00023242"/>
    </source>
</evidence>
<dbReference type="KEGG" id="aprc:113869689"/>
<dbReference type="GO" id="GO:0005634">
    <property type="term" value="C:nucleus"/>
    <property type="evidence" value="ECO:0007669"/>
    <property type="project" value="UniProtKB-SubCell"/>
</dbReference>
<dbReference type="FunFam" id="1.10.10.60:FF:000002">
    <property type="entry name" value="Myb family transcription factor"/>
    <property type="match status" value="1"/>
</dbReference>
<dbReference type="GO" id="GO:0003700">
    <property type="term" value="F:DNA-binding transcription factor activity"/>
    <property type="evidence" value="ECO:0007669"/>
    <property type="project" value="InterPro"/>
</dbReference>
<feature type="compositionally biased region" description="Low complexity" evidence="6">
    <location>
        <begin position="212"/>
        <end position="224"/>
    </location>
</feature>
<evidence type="ECO:0000256" key="4">
    <source>
        <dbReference type="ARBA" id="ARBA00023163"/>
    </source>
</evidence>